<evidence type="ECO:0000313" key="3">
    <source>
        <dbReference type="EMBL" id="MBV7273464.1"/>
    </source>
</evidence>
<proteinExistence type="predicted"/>
<keyword evidence="2" id="KW-0812">Transmembrane</keyword>
<keyword evidence="4" id="KW-1185">Reference proteome</keyword>
<keyword evidence="2" id="KW-0472">Membrane</keyword>
<keyword evidence="1" id="KW-0175">Coiled coil</keyword>
<comment type="caution">
    <text evidence="3">The sequence shown here is derived from an EMBL/GenBank/DDBJ whole genome shotgun (WGS) entry which is preliminary data.</text>
</comment>
<dbReference type="Proteomes" id="UP000694308">
    <property type="component" value="Unassembled WGS sequence"/>
</dbReference>
<name>A0A949TZJ5_9CLOT</name>
<feature type="transmembrane region" description="Helical" evidence="2">
    <location>
        <begin position="21"/>
        <end position="43"/>
    </location>
</feature>
<accession>A0A949TZJ5</accession>
<dbReference type="EMBL" id="JAEEGC010000046">
    <property type="protein sequence ID" value="MBV7273464.1"/>
    <property type="molecule type" value="Genomic_DNA"/>
</dbReference>
<feature type="transmembrane region" description="Helical" evidence="2">
    <location>
        <begin position="73"/>
        <end position="93"/>
    </location>
</feature>
<keyword evidence="2" id="KW-1133">Transmembrane helix</keyword>
<reference evidence="3" key="1">
    <citation type="submission" date="2020-12" db="EMBL/GenBank/DDBJ databases">
        <title>Clostridium thailandense sp. nov., a novel acetogenic bacterium isolated from peat land soil in Thailand.</title>
        <authorList>
            <person name="Chaikitkaew S."/>
            <person name="Birkeland N.K."/>
        </authorList>
    </citation>
    <scope>NUCLEOTIDE SEQUENCE</scope>
    <source>
        <strain evidence="3">PL3</strain>
    </source>
</reference>
<organism evidence="3 4">
    <name type="scientific">Clostridium thailandense</name>
    <dbReference type="NCBI Taxonomy" id="2794346"/>
    <lineage>
        <taxon>Bacteria</taxon>
        <taxon>Bacillati</taxon>
        <taxon>Bacillota</taxon>
        <taxon>Clostridia</taxon>
        <taxon>Eubacteriales</taxon>
        <taxon>Clostridiaceae</taxon>
        <taxon>Clostridium</taxon>
    </lineage>
</organism>
<sequence>MKLKNKNMLIKSEKSSLSIALYAAASTVAVLGIALLIDNIFIFKKTVDQYVSQGYPSATVIKQLLPSQLLPGIFEPIALYGGIAFILLGLAIVNKKVSKYLAAVDKNEVYDDINVNNNEESASKQNIIETENMEIAEQIEVIENMEETKKNDNND</sequence>
<protein>
    <submittedName>
        <fullName evidence="3">Uncharacterized protein</fullName>
    </submittedName>
</protein>
<evidence type="ECO:0000256" key="2">
    <source>
        <dbReference type="SAM" id="Phobius"/>
    </source>
</evidence>
<evidence type="ECO:0000256" key="1">
    <source>
        <dbReference type="SAM" id="Coils"/>
    </source>
</evidence>
<dbReference type="AlphaFoldDB" id="A0A949TZJ5"/>
<feature type="coiled-coil region" evidence="1">
    <location>
        <begin position="128"/>
        <end position="155"/>
    </location>
</feature>
<dbReference type="RefSeq" id="WP_218320533.1">
    <property type="nucleotide sequence ID" value="NZ_JAEEGC010000046.1"/>
</dbReference>
<evidence type="ECO:0000313" key="4">
    <source>
        <dbReference type="Proteomes" id="UP000694308"/>
    </source>
</evidence>
<gene>
    <name evidence="3" type="ORF">I6U48_11145</name>
</gene>